<dbReference type="STRING" id="748909.SAMN05192575_10550"/>
<dbReference type="InterPro" id="IPR009057">
    <property type="entry name" value="Homeodomain-like_sf"/>
</dbReference>
<dbReference type="SUPFAM" id="SSF46689">
    <property type="entry name" value="Homeodomain-like"/>
    <property type="match status" value="1"/>
</dbReference>
<dbReference type="AlphaFoldDB" id="A0A1I0Z6B2"/>
<dbReference type="InterPro" id="IPR036271">
    <property type="entry name" value="Tet_transcr_reg_TetR-rel_C_sf"/>
</dbReference>
<dbReference type="Proteomes" id="UP000199113">
    <property type="component" value="Unassembled WGS sequence"/>
</dbReference>
<keyword evidence="3" id="KW-0804">Transcription</keyword>
<feature type="DNA-binding region" description="H-T-H motif" evidence="4">
    <location>
        <begin position="62"/>
        <end position="81"/>
    </location>
</feature>
<dbReference type="InterPro" id="IPR001647">
    <property type="entry name" value="HTH_TetR"/>
</dbReference>
<evidence type="ECO:0000313" key="7">
    <source>
        <dbReference type="Proteomes" id="UP000199113"/>
    </source>
</evidence>
<keyword evidence="1" id="KW-0805">Transcription regulation</keyword>
<dbReference type="PANTHER" id="PTHR30055">
    <property type="entry name" value="HTH-TYPE TRANSCRIPTIONAL REGULATOR RUTR"/>
    <property type="match status" value="1"/>
</dbReference>
<accession>A0A1I0Z6B2</accession>
<dbReference type="Gene3D" id="1.10.10.60">
    <property type="entry name" value="Homeodomain-like"/>
    <property type="match status" value="1"/>
</dbReference>
<dbReference type="InterPro" id="IPR050109">
    <property type="entry name" value="HTH-type_TetR-like_transc_reg"/>
</dbReference>
<dbReference type="InterPro" id="IPR041490">
    <property type="entry name" value="KstR2_TetR_C"/>
</dbReference>
<reference evidence="6" key="1">
    <citation type="submission" date="2016-10" db="EMBL/GenBank/DDBJ databases">
        <authorList>
            <person name="de Groot N.N."/>
        </authorList>
    </citation>
    <scope>NUCLEOTIDE SEQUENCE [LARGE SCALE GENOMIC DNA]</scope>
    <source>
        <strain evidence="6">CGMCC 1.10697</strain>
    </source>
</reference>
<dbReference type="GO" id="GO:0000976">
    <property type="term" value="F:transcription cis-regulatory region binding"/>
    <property type="evidence" value="ECO:0007669"/>
    <property type="project" value="TreeGrafter"/>
</dbReference>
<feature type="domain" description="HTH tetR-type" evidence="5">
    <location>
        <begin position="39"/>
        <end position="99"/>
    </location>
</feature>
<dbReference type="FunFam" id="1.10.10.60:FF:000141">
    <property type="entry name" value="TetR family transcriptional regulator"/>
    <property type="match status" value="1"/>
</dbReference>
<evidence type="ECO:0000256" key="3">
    <source>
        <dbReference type="ARBA" id="ARBA00023163"/>
    </source>
</evidence>
<keyword evidence="2 4" id="KW-0238">DNA-binding</keyword>
<sequence>MIPLAIWEAPKRHVTLPSPRTPSDGDADRLTGTNLDAVTPRRQQILDIAAELFAARGFHGVSVADLGSACGISGPALYKHFESKDAMLAEMLVSISETLLAEGRSRVDGADGPREALEALVEWHIEFALDHRSLIVVQDRDWSSLPDAARERVRALQRAYVDVWATQLRRFDTTLSPEGSRTRAHVLFGLLNSTPHSGRLPDPQMHDVLRDMAHGALGLA</sequence>
<dbReference type="PROSITE" id="PS50977">
    <property type="entry name" value="HTH_TETR_2"/>
    <property type="match status" value="1"/>
</dbReference>
<evidence type="ECO:0000259" key="5">
    <source>
        <dbReference type="PROSITE" id="PS50977"/>
    </source>
</evidence>
<evidence type="ECO:0000256" key="2">
    <source>
        <dbReference type="ARBA" id="ARBA00023125"/>
    </source>
</evidence>
<dbReference type="Gene3D" id="1.10.357.10">
    <property type="entry name" value="Tetracycline Repressor, domain 2"/>
    <property type="match status" value="1"/>
</dbReference>
<dbReference type="SUPFAM" id="SSF48498">
    <property type="entry name" value="Tetracyclin repressor-like, C-terminal domain"/>
    <property type="match status" value="1"/>
</dbReference>
<name>A0A1I0Z6B2_9ACTN</name>
<dbReference type="GO" id="GO:0003700">
    <property type="term" value="F:DNA-binding transcription factor activity"/>
    <property type="evidence" value="ECO:0007669"/>
    <property type="project" value="TreeGrafter"/>
</dbReference>
<dbReference type="EMBL" id="FOKC01000005">
    <property type="protein sequence ID" value="SFB20897.1"/>
    <property type="molecule type" value="Genomic_DNA"/>
</dbReference>
<dbReference type="PANTHER" id="PTHR30055:SF237">
    <property type="entry name" value="TRANSCRIPTIONAL REPRESSOR MCE3R"/>
    <property type="match status" value="1"/>
</dbReference>
<proteinExistence type="predicted"/>
<dbReference type="GO" id="GO:0045892">
    <property type="term" value="P:negative regulation of DNA-templated transcription"/>
    <property type="evidence" value="ECO:0007669"/>
    <property type="project" value="UniProtKB-ARBA"/>
</dbReference>
<dbReference type="PRINTS" id="PR00455">
    <property type="entry name" value="HTHTETR"/>
</dbReference>
<evidence type="ECO:0000256" key="4">
    <source>
        <dbReference type="PROSITE-ProRule" id="PRU00335"/>
    </source>
</evidence>
<organism evidence="6 7">
    <name type="scientific">Nocardioides alpinus</name>
    <dbReference type="NCBI Taxonomy" id="748909"/>
    <lineage>
        <taxon>Bacteria</taxon>
        <taxon>Bacillati</taxon>
        <taxon>Actinomycetota</taxon>
        <taxon>Actinomycetes</taxon>
        <taxon>Propionibacteriales</taxon>
        <taxon>Nocardioidaceae</taxon>
        <taxon>Nocardioides</taxon>
    </lineage>
</organism>
<protein>
    <submittedName>
        <fullName evidence="6">Transcriptional regulator, TetR family</fullName>
    </submittedName>
</protein>
<dbReference type="InterPro" id="IPR023772">
    <property type="entry name" value="DNA-bd_HTH_TetR-type_CS"/>
</dbReference>
<dbReference type="PROSITE" id="PS01081">
    <property type="entry name" value="HTH_TETR_1"/>
    <property type="match status" value="1"/>
</dbReference>
<evidence type="ECO:0000313" key="6">
    <source>
        <dbReference type="EMBL" id="SFB20897.1"/>
    </source>
</evidence>
<gene>
    <name evidence="6" type="ORF">SAMN05192575_10550</name>
</gene>
<dbReference type="Pfam" id="PF17932">
    <property type="entry name" value="TetR_C_24"/>
    <property type="match status" value="1"/>
</dbReference>
<dbReference type="Pfam" id="PF00440">
    <property type="entry name" value="TetR_N"/>
    <property type="match status" value="1"/>
</dbReference>
<evidence type="ECO:0000256" key="1">
    <source>
        <dbReference type="ARBA" id="ARBA00023015"/>
    </source>
</evidence>